<proteinExistence type="predicted"/>
<reference evidence="3 4" key="1">
    <citation type="submission" date="2019-07" db="EMBL/GenBank/DDBJ databases">
        <title>The pathways for chlorine oxyanion respiration interact through the shared metabolite chlorate.</title>
        <authorList>
            <person name="Barnum T.P."/>
            <person name="Cheng Y."/>
            <person name="Hill K.A."/>
            <person name="Lucas L.N."/>
            <person name="Carlson H.K."/>
            <person name="Coates J.D."/>
        </authorList>
    </citation>
    <scope>NUCLEOTIDE SEQUENCE [LARGE SCALE GENOMIC DNA]</scope>
    <source>
        <strain evidence="3 4">BK-1</strain>
    </source>
</reference>
<evidence type="ECO:0000313" key="4">
    <source>
        <dbReference type="Proteomes" id="UP000316649"/>
    </source>
</evidence>
<dbReference type="EMBL" id="VMNH01000007">
    <property type="protein sequence ID" value="TVO75784.1"/>
    <property type="molecule type" value="Genomic_DNA"/>
</dbReference>
<keyword evidence="2" id="KW-0732">Signal</keyword>
<keyword evidence="4" id="KW-1185">Reference proteome</keyword>
<feature type="signal peptide" evidence="2">
    <location>
        <begin position="1"/>
        <end position="21"/>
    </location>
</feature>
<dbReference type="AlphaFoldDB" id="A0A558DRL7"/>
<sequence>MKYIRLALIFISLFSAPTSYSDQSSITPEQKQLILEMKTAWDSTTPQKGKIKLPNDVATLQVPDEFYYLSPNDSETILVKLWGNPPGAGSETLGMLLPSKFTPFDDNSWAVTIEYIEDGYVSDKDAEDIDYHELLAQMKKEAKEASKLRIEQGYQPIELVGWASEPFYDAHSHKLHWAKEVKFGEQTTNTLNYNIRVLGRKGVLILNFIAGMDQKDTIDAQIDGVLALAEFDDGSRYEDFNPDIDEVAAYGLGALVAGKVAAKAGFFAAALIFLKKFGVFIFVGLGALVSKFFKRNKA</sequence>
<dbReference type="InterPro" id="IPR018682">
    <property type="entry name" value="DUF2167_membr"/>
</dbReference>
<dbReference type="OrthoDB" id="196355at2"/>
<protein>
    <submittedName>
        <fullName evidence="3">DUF2167 domain-containing protein</fullName>
    </submittedName>
</protein>
<accession>A0A558DRL7</accession>
<comment type="caution">
    <text evidence="3">The sequence shown here is derived from an EMBL/GenBank/DDBJ whole genome shotgun (WGS) entry which is preliminary data.</text>
</comment>
<keyword evidence="1" id="KW-1133">Transmembrane helix</keyword>
<keyword evidence="1" id="KW-0812">Transmembrane</keyword>
<dbReference type="Proteomes" id="UP000316649">
    <property type="component" value="Unassembled WGS sequence"/>
</dbReference>
<evidence type="ECO:0000313" key="3">
    <source>
        <dbReference type="EMBL" id="TVO75784.1"/>
    </source>
</evidence>
<dbReference type="RefSeq" id="WP_144358364.1">
    <property type="nucleotide sequence ID" value="NZ_VMNH01000007.1"/>
</dbReference>
<feature type="chain" id="PRO_5021765788" evidence="2">
    <location>
        <begin position="22"/>
        <end position="298"/>
    </location>
</feature>
<evidence type="ECO:0000256" key="2">
    <source>
        <dbReference type="SAM" id="SignalP"/>
    </source>
</evidence>
<dbReference type="Pfam" id="PF09935">
    <property type="entry name" value="DUF2167"/>
    <property type="match status" value="1"/>
</dbReference>
<organism evidence="3 4">
    <name type="scientific">Sedimenticola selenatireducens</name>
    <dbReference type="NCBI Taxonomy" id="191960"/>
    <lineage>
        <taxon>Bacteria</taxon>
        <taxon>Pseudomonadati</taxon>
        <taxon>Pseudomonadota</taxon>
        <taxon>Gammaproteobacteria</taxon>
        <taxon>Chromatiales</taxon>
        <taxon>Sedimenticolaceae</taxon>
        <taxon>Sedimenticola</taxon>
    </lineage>
</organism>
<name>A0A558DRL7_9GAMM</name>
<feature type="transmembrane region" description="Helical" evidence="1">
    <location>
        <begin position="266"/>
        <end position="289"/>
    </location>
</feature>
<gene>
    <name evidence="3" type="ORF">FHP88_07215</name>
</gene>
<keyword evidence="1" id="KW-0472">Membrane</keyword>
<evidence type="ECO:0000256" key="1">
    <source>
        <dbReference type="SAM" id="Phobius"/>
    </source>
</evidence>